<protein>
    <recommendedName>
        <fullName evidence="5 12">Flagellar M-ring protein</fullName>
    </recommendedName>
</protein>
<dbReference type="PANTHER" id="PTHR30046:SF0">
    <property type="entry name" value="FLAGELLAR M-RING PROTEIN"/>
    <property type="match status" value="1"/>
</dbReference>
<dbReference type="GO" id="GO:0003774">
    <property type="term" value="F:cytoskeletal motor activity"/>
    <property type="evidence" value="ECO:0007669"/>
    <property type="project" value="InterPro"/>
</dbReference>
<dbReference type="Proteomes" id="UP000596063">
    <property type="component" value="Chromosome"/>
</dbReference>
<evidence type="ECO:0000256" key="11">
    <source>
        <dbReference type="ARBA" id="ARBA00025936"/>
    </source>
</evidence>
<comment type="subunit">
    <text evidence="11">The basal body constitutes a major portion of the flagellar organelle and consists of four rings (L,P,S, and M) mounted on a central rod. The M ring is integral to the inner membrane of the cell and may be connected to the flagellar rod via the S ring. The S (supramembrane ring) lies just distal to the M ring. The L and P rings lie in the outer membrane and the periplasmic space, respectively.</text>
</comment>
<evidence type="ECO:0000256" key="9">
    <source>
        <dbReference type="ARBA" id="ARBA00023136"/>
    </source>
</evidence>
<dbReference type="Gene3D" id="3.30.300.30">
    <property type="match status" value="1"/>
</dbReference>
<dbReference type="PIRSF" id="PIRSF004862">
    <property type="entry name" value="FliF"/>
    <property type="match status" value="1"/>
</dbReference>
<proteinExistence type="inferred from homology"/>
<evidence type="ECO:0000256" key="7">
    <source>
        <dbReference type="ARBA" id="ARBA00022692"/>
    </source>
</evidence>
<comment type="similarity">
    <text evidence="4 12">Belongs to the FliF family.</text>
</comment>
<evidence type="ECO:0000259" key="16">
    <source>
        <dbReference type="Pfam" id="PF08345"/>
    </source>
</evidence>
<evidence type="ECO:0000256" key="8">
    <source>
        <dbReference type="ARBA" id="ARBA00022989"/>
    </source>
</evidence>
<evidence type="ECO:0000256" key="12">
    <source>
        <dbReference type="PIRNR" id="PIRNR004862"/>
    </source>
</evidence>
<name>A0A7T4URH3_9GAMM</name>
<keyword evidence="10 12" id="KW-0975">Bacterial flagellum</keyword>
<feature type="domain" description="Flagellar M-ring N-terminal" evidence="15">
    <location>
        <begin position="53"/>
        <end position="226"/>
    </location>
</feature>
<evidence type="ECO:0000256" key="10">
    <source>
        <dbReference type="ARBA" id="ARBA00023143"/>
    </source>
</evidence>
<dbReference type="InterPro" id="IPR006182">
    <property type="entry name" value="FliF_N_dom"/>
</dbReference>
<feature type="region of interest" description="Disordered" evidence="13">
    <location>
        <begin position="300"/>
        <end position="345"/>
    </location>
</feature>
<evidence type="ECO:0000256" key="13">
    <source>
        <dbReference type="SAM" id="MobiDB-lite"/>
    </source>
</evidence>
<comment type="subcellular location">
    <subcellularLocation>
        <location evidence="2 12">Bacterial flagellum basal body</location>
    </subcellularLocation>
    <subcellularLocation>
        <location evidence="3">Cell membrane</location>
        <topology evidence="3">Multi-pass membrane protein</topology>
    </subcellularLocation>
</comment>
<evidence type="ECO:0000256" key="1">
    <source>
        <dbReference type="ARBA" id="ARBA00003820"/>
    </source>
</evidence>
<sequence length="551" mass="59242">MAEESTNATPARGAPVNNVLGQLAKNDVLRQLLILIGIAASVAVGMAAVMWSQGTDYRTLYTSVPPERAGAIVEALGNAGIKYRIQDPTGAILVPSDRLHEARIKLASQDVMRESGGMAMLEQEQGFGVSEFMQSKKYHYALEQELARTVESLQQVRRARVHLAIPKSSVFIRDRKPPSASIMVDIYPGSTVGPKNVDAIINLVASSITGMSADNVTVVDQSGQQLLASKQGGDELSLSQRQFAYRQELERAYEQRLSELLRPIAGSGRVRVQVAADVDFSTTQESRESWNPEGQVVRSEQIEENNVSKQPAAASGVPGALSNQPVVAQEAEENEENTRTGSRSVTRNYEIERVLNYSTSPTGSIRRLSVAVLVDSGRSLGDAGESVSDAGADTVSQEELDRLTLLVKDAVGFEEARGDRVTVIAADFRDTTTFTESEAPGFWEQPWFANLIRQSLAGVGVLFIVFAILRPGMRSLLSASSGGSRAGGGGHSHLDGEYLPQPIAALGAPSDNAASPVPGTGLDHHVGEVRNAVDQDPRRVAQVVTRWVSEE</sequence>
<dbReference type="InterPro" id="IPR013556">
    <property type="entry name" value="Flag_M-ring_C"/>
</dbReference>
<gene>
    <name evidence="17" type="primary">fliF</name>
    <name evidence="17" type="ORF">I6N98_07780</name>
</gene>
<comment type="function">
    <text evidence="1 12">The M ring may be actively involved in energy transduction.</text>
</comment>
<dbReference type="GO" id="GO:0005886">
    <property type="term" value="C:plasma membrane"/>
    <property type="evidence" value="ECO:0007669"/>
    <property type="project" value="UniProtKB-SubCell"/>
</dbReference>
<evidence type="ECO:0000313" key="17">
    <source>
        <dbReference type="EMBL" id="QQD19731.1"/>
    </source>
</evidence>
<evidence type="ECO:0000256" key="2">
    <source>
        <dbReference type="ARBA" id="ARBA00004117"/>
    </source>
</evidence>
<accession>A0A7T4URH3</accession>
<evidence type="ECO:0000256" key="5">
    <source>
        <dbReference type="ARBA" id="ARBA00017949"/>
    </source>
</evidence>
<dbReference type="InterPro" id="IPR045851">
    <property type="entry name" value="AMP-bd_C_sf"/>
</dbReference>
<keyword evidence="18" id="KW-1185">Reference proteome</keyword>
<dbReference type="Pfam" id="PF01514">
    <property type="entry name" value="YscJ_FliF"/>
    <property type="match status" value="1"/>
</dbReference>
<dbReference type="PANTHER" id="PTHR30046">
    <property type="entry name" value="FLAGELLAR M-RING PROTEIN"/>
    <property type="match status" value="1"/>
</dbReference>
<dbReference type="GO" id="GO:0071973">
    <property type="term" value="P:bacterial-type flagellum-dependent cell motility"/>
    <property type="evidence" value="ECO:0007669"/>
    <property type="project" value="InterPro"/>
</dbReference>
<keyword evidence="9 14" id="KW-0472">Membrane</keyword>
<feature type="transmembrane region" description="Helical" evidence="14">
    <location>
        <begin position="32"/>
        <end position="51"/>
    </location>
</feature>
<organism evidence="17 18">
    <name type="scientific">Spongiibacter nanhainus</name>
    <dbReference type="NCBI Taxonomy" id="2794344"/>
    <lineage>
        <taxon>Bacteria</taxon>
        <taxon>Pseudomonadati</taxon>
        <taxon>Pseudomonadota</taxon>
        <taxon>Gammaproteobacteria</taxon>
        <taxon>Cellvibrionales</taxon>
        <taxon>Spongiibacteraceae</taxon>
        <taxon>Spongiibacter</taxon>
    </lineage>
</organism>
<evidence type="ECO:0000256" key="3">
    <source>
        <dbReference type="ARBA" id="ARBA00004651"/>
    </source>
</evidence>
<keyword evidence="17" id="KW-0282">Flagellum</keyword>
<keyword evidence="17" id="KW-0966">Cell projection</keyword>
<reference evidence="17 18" key="1">
    <citation type="submission" date="2020-12" db="EMBL/GenBank/DDBJ databases">
        <authorList>
            <person name="Shan Y."/>
        </authorList>
    </citation>
    <scope>NUCLEOTIDE SEQUENCE [LARGE SCALE GENOMIC DNA]</scope>
    <source>
        <strain evidence="18">csc3.9</strain>
    </source>
</reference>
<feature type="domain" description="Flagellar M-ring C-terminal" evidence="16">
    <location>
        <begin position="261"/>
        <end position="428"/>
    </location>
</feature>
<dbReference type="InterPro" id="IPR000067">
    <property type="entry name" value="FlgMring_FliF"/>
</dbReference>
<dbReference type="PRINTS" id="PR01009">
    <property type="entry name" value="FLGMRINGFLIF"/>
</dbReference>
<dbReference type="RefSeq" id="WP_198571215.1">
    <property type="nucleotide sequence ID" value="NZ_CP066167.1"/>
</dbReference>
<dbReference type="KEGG" id="snan:I6N98_07780"/>
<dbReference type="InterPro" id="IPR043427">
    <property type="entry name" value="YscJ/FliF"/>
</dbReference>
<evidence type="ECO:0000313" key="18">
    <source>
        <dbReference type="Proteomes" id="UP000596063"/>
    </source>
</evidence>
<evidence type="ECO:0000256" key="4">
    <source>
        <dbReference type="ARBA" id="ARBA00007971"/>
    </source>
</evidence>
<keyword evidence="8 14" id="KW-1133">Transmembrane helix</keyword>
<evidence type="ECO:0000256" key="6">
    <source>
        <dbReference type="ARBA" id="ARBA00022475"/>
    </source>
</evidence>
<keyword evidence="7 14" id="KW-0812">Transmembrane</keyword>
<dbReference type="Pfam" id="PF08345">
    <property type="entry name" value="YscJ_FliF_C"/>
    <property type="match status" value="1"/>
</dbReference>
<dbReference type="NCBIfam" id="TIGR00206">
    <property type="entry name" value="fliF"/>
    <property type="match status" value="1"/>
</dbReference>
<keyword evidence="17" id="KW-0969">Cilium</keyword>
<dbReference type="EMBL" id="CP066167">
    <property type="protein sequence ID" value="QQD19731.1"/>
    <property type="molecule type" value="Genomic_DNA"/>
</dbReference>
<dbReference type="GO" id="GO:0009431">
    <property type="term" value="C:bacterial-type flagellum basal body, MS ring"/>
    <property type="evidence" value="ECO:0007669"/>
    <property type="project" value="InterPro"/>
</dbReference>
<dbReference type="AlphaFoldDB" id="A0A7T4URH3"/>
<evidence type="ECO:0000259" key="15">
    <source>
        <dbReference type="Pfam" id="PF01514"/>
    </source>
</evidence>
<keyword evidence="6" id="KW-1003">Cell membrane</keyword>
<evidence type="ECO:0000256" key="14">
    <source>
        <dbReference type="SAM" id="Phobius"/>
    </source>
</evidence>